<evidence type="ECO:0000313" key="2">
    <source>
        <dbReference type="Proteomes" id="UP000465112"/>
    </source>
</evidence>
<gene>
    <name evidence="1" type="ORF">PFLUV_G00148130</name>
</gene>
<reference evidence="1 2" key="1">
    <citation type="submission" date="2019-06" db="EMBL/GenBank/DDBJ databases">
        <title>A chromosome-scale genome assembly of the European perch, Perca fluviatilis.</title>
        <authorList>
            <person name="Roques C."/>
            <person name="Zahm M."/>
            <person name="Cabau C."/>
            <person name="Klopp C."/>
            <person name="Bouchez O."/>
            <person name="Donnadieu C."/>
            <person name="Kuhl H."/>
            <person name="Gislard M."/>
            <person name="Guendouz S."/>
            <person name="Journot L."/>
            <person name="Haffray P."/>
            <person name="Bestin A."/>
            <person name="Morvezen R."/>
            <person name="Feron R."/>
            <person name="Wen M."/>
            <person name="Jouanno E."/>
            <person name="Herpin A."/>
            <person name="Schartl M."/>
            <person name="Postlethwait J."/>
            <person name="Schaerlinger B."/>
            <person name="Chardard D."/>
            <person name="Lecocq T."/>
            <person name="Poncet C."/>
            <person name="Jaffrelo L."/>
            <person name="Lampietro C."/>
            <person name="Guiguen Y."/>
        </authorList>
    </citation>
    <scope>NUCLEOTIDE SEQUENCE [LARGE SCALE GENOMIC DNA]</scope>
    <source>
        <tissue evidence="1">Blood</tissue>
    </source>
</reference>
<name>A0A6A5F3G7_PERFL</name>
<dbReference type="Proteomes" id="UP000465112">
    <property type="component" value="Chromosome 12"/>
</dbReference>
<proteinExistence type="predicted"/>
<evidence type="ECO:0000313" key="1">
    <source>
        <dbReference type="EMBL" id="KAF1382854.1"/>
    </source>
</evidence>
<keyword evidence="2" id="KW-1185">Reference proteome</keyword>
<protein>
    <submittedName>
        <fullName evidence="1">Uncharacterized protein</fullName>
    </submittedName>
</protein>
<organism evidence="1 2">
    <name type="scientific">Perca fluviatilis</name>
    <name type="common">European perch</name>
    <dbReference type="NCBI Taxonomy" id="8168"/>
    <lineage>
        <taxon>Eukaryota</taxon>
        <taxon>Metazoa</taxon>
        <taxon>Chordata</taxon>
        <taxon>Craniata</taxon>
        <taxon>Vertebrata</taxon>
        <taxon>Euteleostomi</taxon>
        <taxon>Actinopterygii</taxon>
        <taxon>Neopterygii</taxon>
        <taxon>Teleostei</taxon>
        <taxon>Neoteleostei</taxon>
        <taxon>Acanthomorphata</taxon>
        <taxon>Eupercaria</taxon>
        <taxon>Perciformes</taxon>
        <taxon>Percoidei</taxon>
        <taxon>Percidae</taxon>
        <taxon>Percinae</taxon>
        <taxon>Perca</taxon>
    </lineage>
</organism>
<accession>A0A6A5F3G7</accession>
<dbReference type="EMBL" id="VHII01000012">
    <property type="protein sequence ID" value="KAF1382854.1"/>
    <property type="molecule type" value="Genomic_DNA"/>
</dbReference>
<dbReference type="AlphaFoldDB" id="A0A6A5F3G7"/>
<sequence length="107" mass="11885">MESCDGRGDKVSIPADHESVFWPQLQTLCDLPIPSRERTQTRLSAVQVLIFLLDCPVPTAPQSTSLHCCPGQAADRHATSSCFISPATDELWRCDSHYTTYFIPTSM</sequence>
<comment type="caution">
    <text evidence="1">The sequence shown here is derived from an EMBL/GenBank/DDBJ whole genome shotgun (WGS) entry which is preliminary data.</text>
</comment>